<dbReference type="GO" id="GO:0008781">
    <property type="term" value="F:N-acylneuraminate cytidylyltransferase activity"/>
    <property type="evidence" value="ECO:0007669"/>
    <property type="project" value="TreeGrafter"/>
</dbReference>
<reference evidence="1" key="1">
    <citation type="submission" date="2016-07" db="EMBL/GenBank/DDBJ databases">
        <authorList>
            <person name="Informatics P."/>
        </authorList>
    </citation>
    <scope>NUCLEOTIDE SEQUENCE</scope>
    <source>
        <strain evidence="1">INF200</strain>
    </source>
</reference>
<dbReference type="InterPro" id="IPR029044">
    <property type="entry name" value="Nucleotide-diphossugar_trans"/>
</dbReference>
<dbReference type="CDD" id="cd02513">
    <property type="entry name" value="CMP-NeuAc_Synthase"/>
    <property type="match status" value="1"/>
</dbReference>
<evidence type="ECO:0000313" key="1">
    <source>
        <dbReference type="EMBL" id="SCA96055.1"/>
    </source>
</evidence>
<dbReference type="RefSeq" id="WP_110213050.1">
    <property type="nucleotide sequence ID" value="NZ_CABWVC010000010.1"/>
</dbReference>
<reference evidence="1" key="2">
    <citation type="submission" date="2016-08" db="EMBL/GenBank/DDBJ databases">
        <title>Klebsiella loci capsule.</title>
        <authorList>
            <person name="Holt K.E."/>
            <person name="Thomson N.R."/>
        </authorList>
    </citation>
    <scope>NUCLEOTIDE SEQUENCE</scope>
    <source>
        <strain evidence="1">INF200</strain>
    </source>
</reference>
<dbReference type="PANTHER" id="PTHR21485:SF3">
    <property type="entry name" value="N-ACYLNEURAMINATE CYTIDYLYLTRANSFERASE"/>
    <property type="match status" value="1"/>
</dbReference>
<dbReference type="PANTHER" id="PTHR21485">
    <property type="entry name" value="HAD SUPERFAMILY MEMBERS CMAS AND KDSC"/>
    <property type="match status" value="1"/>
</dbReference>
<dbReference type="InterPro" id="IPR003329">
    <property type="entry name" value="Cytidylyl_trans"/>
</dbReference>
<proteinExistence type="predicted"/>
<dbReference type="SUPFAM" id="SSF53448">
    <property type="entry name" value="Nucleotide-diphospho-sugar transferases"/>
    <property type="match status" value="1"/>
</dbReference>
<dbReference type="EMBL" id="LT603719">
    <property type="protein sequence ID" value="SCA96055.1"/>
    <property type="molecule type" value="Genomic_DNA"/>
</dbReference>
<organism evidence="1">
    <name type="scientific">Klebsiella pneumoniae</name>
    <dbReference type="NCBI Taxonomy" id="573"/>
    <lineage>
        <taxon>Bacteria</taxon>
        <taxon>Pseudomonadati</taxon>
        <taxon>Pseudomonadota</taxon>
        <taxon>Gammaproteobacteria</taxon>
        <taxon>Enterobacterales</taxon>
        <taxon>Enterobacteriaceae</taxon>
        <taxon>Klebsiella/Raoultella group</taxon>
        <taxon>Klebsiella</taxon>
        <taxon>Klebsiella pneumoniae complex</taxon>
    </lineage>
</organism>
<accession>A0A1C3T084</accession>
<sequence>MSNLAIIPARGGSKGIPGKNIKNIAGKPLIAWSIEHALQSESIDRVIVSTDSEEIAKIARDFGAEVPFLRPSELANDKAPTEPSLIHCINWLAEHECYKPDFIVLLQATSPVRSSEVIDSAFEKLINQNADSLLTVCEFWHFLWENSIEPKALYDYMNRPRRQDISPENIKFKENGSVYITKTNILMETKNRLGGKIASFVMPEEESFEIDTQIDWDIVEVILQKRIEG</sequence>
<name>A0A1C3T084_KLEPN</name>
<protein>
    <submittedName>
        <fullName evidence="1">Putative CMP-N-acetylneuraminic acid synthetase</fullName>
    </submittedName>
</protein>
<dbReference type="Pfam" id="PF02348">
    <property type="entry name" value="CTP_transf_3"/>
    <property type="match status" value="1"/>
</dbReference>
<dbReference type="Gene3D" id="3.90.550.10">
    <property type="entry name" value="Spore Coat Polysaccharide Biosynthesis Protein SpsA, Chain A"/>
    <property type="match status" value="1"/>
</dbReference>
<dbReference type="AlphaFoldDB" id="A0A1C3T084"/>
<gene>
    <name evidence="1" type="primary">KL143_00013</name>
</gene>
<dbReference type="InterPro" id="IPR050793">
    <property type="entry name" value="CMP-NeuNAc_synthase"/>
</dbReference>